<comment type="caution">
    <text evidence="1">The sequence shown here is derived from an EMBL/GenBank/DDBJ whole genome shotgun (WGS) entry which is preliminary data.</text>
</comment>
<gene>
    <name evidence="1" type="ORF">L6452_02393</name>
</gene>
<keyword evidence="2" id="KW-1185">Reference proteome</keyword>
<proteinExistence type="predicted"/>
<organism evidence="1 2">
    <name type="scientific">Arctium lappa</name>
    <name type="common">Greater burdock</name>
    <name type="synonym">Lappa major</name>
    <dbReference type="NCBI Taxonomy" id="4217"/>
    <lineage>
        <taxon>Eukaryota</taxon>
        <taxon>Viridiplantae</taxon>
        <taxon>Streptophyta</taxon>
        <taxon>Embryophyta</taxon>
        <taxon>Tracheophyta</taxon>
        <taxon>Spermatophyta</taxon>
        <taxon>Magnoliopsida</taxon>
        <taxon>eudicotyledons</taxon>
        <taxon>Gunneridae</taxon>
        <taxon>Pentapetalae</taxon>
        <taxon>asterids</taxon>
        <taxon>campanulids</taxon>
        <taxon>Asterales</taxon>
        <taxon>Asteraceae</taxon>
        <taxon>Carduoideae</taxon>
        <taxon>Cardueae</taxon>
        <taxon>Arctiinae</taxon>
        <taxon>Arctium</taxon>
    </lineage>
</organism>
<evidence type="ECO:0000313" key="1">
    <source>
        <dbReference type="EMBL" id="KAI3771233.1"/>
    </source>
</evidence>
<sequence length="217" mass="23435">MNDLMMCQWLSPLDDFFLSPQHTEANPFKGNIDILSVNLPDNAEGSFPGLAGVACPNTSIDAPSATIQAKLRMVEDVKQILPALGHLTTKVSHLRSRMVFLEAVNSTAMTTTSELVHNSTISSIEDQLKALNLKVLWVDDDKEGENVIAGGSQPAEIYENHKAAPCSFVKDTLIIFSFSIPIAATTTLMMPSSSVAEATTSAPIPENDPFISDDDDE</sequence>
<protein>
    <submittedName>
        <fullName evidence="1">Uncharacterized protein</fullName>
    </submittedName>
</protein>
<reference evidence="2" key="1">
    <citation type="journal article" date="2022" name="Mol. Ecol. Resour.">
        <title>The genomes of chicory, endive, great burdock and yacon provide insights into Asteraceae palaeo-polyploidization history and plant inulin production.</title>
        <authorList>
            <person name="Fan W."/>
            <person name="Wang S."/>
            <person name="Wang H."/>
            <person name="Wang A."/>
            <person name="Jiang F."/>
            <person name="Liu H."/>
            <person name="Zhao H."/>
            <person name="Xu D."/>
            <person name="Zhang Y."/>
        </authorList>
    </citation>
    <scope>NUCLEOTIDE SEQUENCE [LARGE SCALE GENOMIC DNA]</scope>
    <source>
        <strain evidence="2">cv. Niubang</strain>
    </source>
</reference>
<name>A0ACB9FIQ1_ARCLA</name>
<dbReference type="EMBL" id="CM042047">
    <property type="protein sequence ID" value="KAI3771233.1"/>
    <property type="molecule type" value="Genomic_DNA"/>
</dbReference>
<reference evidence="1 2" key="2">
    <citation type="journal article" date="2022" name="Mol. Ecol. Resour.">
        <title>The genomes of chicory, endive, great burdock and yacon provide insights into Asteraceae paleo-polyploidization history and plant inulin production.</title>
        <authorList>
            <person name="Fan W."/>
            <person name="Wang S."/>
            <person name="Wang H."/>
            <person name="Wang A."/>
            <person name="Jiang F."/>
            <person name="Liu H."/>
            <person name="Zhao H."/>
            <person name="Xu D."/>
            <person name="Zhang Y."/>
        </authorList>
    </citation>
    <scope>NUCLEOTIDE SEQUENCE [LARGE SCALE GENOMIC DNA]</scope>
    <source>
        <strain evidence="2">cv. Niubang</strain>
    </source>
</reference>
<evidence type="ECO:0000313" key="2">
    <source>
        <dbReference type="Proteomes" id="UP001055879"/>
    </source>
</evidence>
<dbReference type="Proteomes" id="UP001055879">
    <property type="component" value="Linkage Group LG01"/>
</dbReference>
<accession>A0ACB9FIQ1</accession>